<evidence type="ECO:0000256" key="4">
    <source>
        <dbReference type="ARBA" id="ARBA00022801"/>
    </source>
</evidence>
<keyword evidence="11" id="KW-1185">Reference proteome</keyword>
<dbReference type="InterPro" id="IPR049730">
    <property type="entry name" value="SNF2/RAD54-like_C"/>
</dbReference>
<evidence type="ECO:0000256" key="5">
    <source>
        <dbReference type="ARBA" id="ARBA00022840"/>
    </source>
</evidence>
<dbReference type="PROSITE" id="PS51194">
    <property type="entry name" value="HELICASE_CTER"/>
    <property type="match status" value="1"/>
</dbReference>
<dbReference type="SUPFAM" id="SSF52949">
    <property type="entry name" value="Macro domain-like"/>
    <property type="match status" value="1"/>
</dbReference>
<evidence type="ECO:0000256" key="2">
    <source>
        <dbReference type="ARBA" id="ARBA00007025"/>
    </source>
</evidence>
<dbReference type="PANTHER" id="PTHR47157">
    <property type="entry name" value="CHROMODOMAIN-HELICASE-DNA-BINDING PROTEIN 1-LIKE"/>
    <property type="match status" value="1"/>
</dbReference>
<evidence type="ECO:0000256" key="3">
    <source>
        <dbReference type="ARBA" id="ARBA00022741"/>
    </source>
</evidence>
<dbReference type="InterPro" id="IPR027417">
    <property type="entry name" value="P-loop_NTPase"/>
</dbReference>
<dbReference type="Gene3D" id="3.40.220.10">
    <property type="entry name" value="Leucine Aminopeptidase, subunit E, domain 1"/>
    <property type="match status" value="1"/>
</dbReference>
<dbReference type="AlphaFoldDB" id="A0A7I4XT49"/>
<keyword evidence="5" id="KW-0067">ATP-binding</keyword>
<dbReference type="PROSITE" id="PS51192">
    <property type="entry name" value="HELICASE_ATP_BIND_1"/>
    <property type="match status" value="1"/>
</dbReference>
<evidence type="ECO:0000256" key="6">
    <source>
        <dbReference type="ARBA" id="ARBA00023242"/>
    </source>
</evidence>
<proteinExistence type="inferred from homology"/>
<dbReference type="Gene3D" id="3.40.50.10190">
    <property type="entry name" value="BRCT domain"/>
    <property type="match status" value="1"/>
</dbReference>
<feature type="domain" description="Helicase C-terminal" evidence="10">
    <location>
        <begin position="328"/>
        <end position="500"/>
    </location>
</feature>
<comment type="subcellular location">
    <subcellularLocation>
        <location evidence="1">Nucleus</location>
    </subcellularLocation>
</comment>
<dbReference type="SMART" id="SM00487">
    <property type="entry name" value="DEXDc"/>
    <property type="match status" value="1"/>
</dbReference>
<sequence length="1145" mass="129896">MADINPLAEEWEQQGLTLRDYQREGVSTMDSWYRAGHGGINGDEMGLGKTCQAVVQMVRLNKEGKGPFLVVCPLSVCDHWVSEVNKFSCGTLQPVGYFGYEADRANVLKKLKKLQRDIVFITPYHILRGDSTVIFDLQEKSKLKFEVVIVDEAQAIKNSECQLAESLKPYRDEAWFLLMTGTPIQNHLGELYSLFTFVDPKRFADDITAKKSFMDLYKKDVKLPELRKILSQYLIRRTKDLVCKEIPSCEQVILYHNITEIQKKLYLDIIARDYDAFVTTTGNNQQSLNNIQMQLRKCVVHPYLFKGVEPEPFKEGEHIVEASGKLQILDRLLRYLKARKHRCLIFSQFSIVLDIVQDFMALRNYNYERIDGSVRAEERYAAISEFQKAAKDRNGRLRTKSYDDDSPWCFLLTTRSGGVGLNLTGADTVIFLDADWNPQNDIQAMARCHRIGQDRPVRVIRLIGRYTVEQYMNARIRDKLKFTDRVMGNEETKLSAFDMMTMIKQCLGTLKEQKSESFKLTDQDLESVIGETNAVGEWLPMKGNKENQIPAALQLDPDEVDKNDTDYNDYRVFEGRQFRVSAKDEAAFEELRLLSLANTTRRTKRSRVACERYGISEEESGLSPEKMKKAEQDRAVAAEKRRKTAEEKKKAMWAANGYESNKLPFPSVGDQNSEYGDEVEEGSVLFYVHGDVTKPQRSDEDKTTLCLILHCVDNSGKFGNGGVFSALRAKDPTVAERYELISRMGDMKLGDCHLVEDVKENRGTAGDGDNQQSPISSGWKEDVVLFVALSSKHRDDLRPALLEQCFMRIGEYARHNNASVHMARIGYGTTLSWYTVERMLKKCITNHGVPTYVYYFARHQRSPRALSPQPDAAGPSNRPNTSPLKPNKRARITLQNESGSEADEVEKVDEPPRRSPQLADAGPSKRPKRSPRKPNKKAEIVQQNGSGSEGGEEDEDSTSASSSASEHDWSEGDEETSDDELISSSEEEIEDEELSELKTRRDPRLRRVPRKREKFSPEPSTSADRPAVSKKDTIGSDSDGDGYHTPEHSSLFTDLVVSVYGFERDSVEKLVDLIVEHGGYVVEKEAELNDATHAIVPPNIIGNSNQFSKFRKLFPEDCVFVKENWFADCIKAGKRLDPVAYSVCK</sequence>
<dbReference type="InterPro" id="IPR001650">
    <property type="entry name" value="Helicase_C-like"/>
</dbReference>
<feature type="compositionally biased region" description="Basic residues" evidence="7">
    <location>
        <begin position="925"/>
        <end position="935"/>
    </location>
</feature>
<feature type="domain" description="Helicase ATP-binding" evidence="9">
    <location>
        <begin position="30"/>
        <end position="201"/>
    </location>
</feature>
<dbReference type="CDD" id="cd17919">
    <property type="entry name" value="DEXHc_Snf"/>
    <property type="match status" value="1"/>
</dbReference>
<reference evidence="12" key="1">
    <citation type="submission" date="2020-12" db="UniProtKB">
        <authorList>
            <consortium name="WormBaseParasite"/>
        </authorList>
    </citation>
    <scope>IDENTIFICATION</scope>
    <source>
        <strain evidence="12">MHco3</strain>
    </source>
</reference>
<organism evidence="11 12">
    <name type="scientific">Haemonchus contortus</name>
    <name type="common">Barber pole worm</name>
    <dbReference type="NCBI Taxonomy" id="6289"/>
    <lineage>
        <taxon>Eukaryota</taxon>
        <taxon>Metazoa</taxon>
        <taxon>Ecdysozoa</taxon>
        <taxon>Nematoda</taxon>
        <taxon>Chromadorea</taxon>
        <taxon>Rhabditida</taxon>
        <taxon>Rhabditina</taxon>
        <taxon>Rhabditomorpha</taxon>
        <taxon>Strongyloidea</taxon>
        <taxon>Trichostrongylidae</taxon>
        <taxon>Haemonchus</taxon>
    </lineage>
</organism>
<dbReference type="GO" id="GO:0016787">
    <property type="term" value="F:hydrolase activity"/>
    <property type="evidence" value="ECO:0007669"/>
    <property type="project" value="UniProtKB-KW"/>
</dbReference>
<dbReference type="GO" id="GO:0003678">
    <property type="term" value="F:DNA helicase activity"/>
    <property type="evidence" value="ECO:0007669"/>
    <property type="project" value="InterPro"/>
</dbReference>
<dbReference type="GO" id="GO:0005524">
    <property type="term" value="F:ATP binding"/>
    <property type="evidence" value="ECO:0007669"/>
    <property type="project" value="UniProtKB-KW"/>
</dbReference>
<keyword evidence="6" id="KW-0539">Nucleus</keyword>
<evidence type="ECO:0000259" key="9">
    <source>
        <dbReference type="PROSITE" id="PS51192"/>
    </source>
</evidence>
<dbReference type="OrthoDB" id="5857104at2759"/>
<name>A0A7I4XT49_HAECO</name>
<evidence type="ECO:0000259" key="10">
    <source>
        <dbReference type="PROSITE" id="PS51194"/>
    </source>
</evidence>
<dbReference type="Gene3D" id="3.40.50.300">
    <property type="entry name" value="P-loop containing nucleotide triphosphate hydrolases"/>
    <property type="match status" value="1"/>
</dbReference>
<dbReference type="Pfam" id="PF00271">
    <property type="entry name" value="Helicase_C"/>
    <property type="match status" value="1"/>
</dbReference>
<dbReference type="GO" id="GO:0006281">
    <property type="term" value="P:DNA repair"/>
    <property type="evidence" value="ECO:0007669"/>
    <property type="project" value="InterPro"/>
</dbReference>
<feature type="region of interest" description="Disordered" evidence="7">
    <location>
        <begin position="864"/>
        <end position="1047"/>
    </location>
</feature>
<dbReference type="InterPro" id="IPR001357">
    <property type="entry name" value="BRCT_dom"/>
</dbReference>
<comment type="similarity">
    <text evidence="2">Belongs to the SNF2/RAD54 helicase family.</text>
</comment>
<keyword evidence="4" id="KW-0378">Hydrolase</keyword>
<dbReference type="SMART" id="SM00292">
    <property type="entry name" value="BRCT"/>
    <property type="match status" value="1"/>
</dbReference>
<dbReference type="InterPro" id="IPR000330">
    <property type="entry name" value="SNF2_N"/>
</dbReference>
<dbReference type="Gene3D" id="3.40.50.10810">
    <property type="entry name" value="Tandem AAA-ATPase domain"/>
    <property type="match status" value="1"/>
</dbReference>
<evidence type="ECO:0000256" key="1">
    <source>
        <dbReference type="ARBA" id="ARBA00004123"/>
    </source>
</evidence>
<evidence type="ECO:0000259" key="8">
    <source>
        <dbReference type="PROSITE" id="PS50172"/>
    </source>
</evidence>
<feature type="domain" description="BRCT" evidence="8">
    <location>
        <begin position="1047"/>
        <end position="1143"/>
    </location>
</feature>
<dbReference type="GO" id="GO:0005634">
    <property type="term" value="C:nucleus"/>
    <property type="evidence" value="ECO:0007669"/>
    <property type="project" value="UniProtKB-SubCell"/>
</dbReference>
<accession>A0A7I4XT49</accession>
<evidence type="ECO:0000313" key="12">
    <source>
        <dbReference type="WBParaSite" id="HCON_00007610-00003"/>
    </source>
</evidence>
<dbReference type="InterPro" id="IPR031053">
    <property type="entry name" value="ALC1"/>
</dbReference>
<keyword evidence="3" id="KW-0547">Nucleotide-binding</keyword>
<dbReference type="CDD" id="cd18793">
    <property type="entry name" value="SF2_C_SNF"/>
    <property type="match status" value="1"/>
</dbReference>
<dbReference type="InterPro" id="IPR043472">
    <property type="entry name" value="Macro_dom-like"/>
</dbReference>
<dbReference type="InterPro" id="IPR036420">
    <property type="entry name" value="BRCT_dom_sf"/>
</dbReference>
<evidence type="ECO:0000256" key="7">
    <source>
        <dbReference type="SAM" id="MobiDB-lite"/>
    </source>
</evidence>
<feature type="compositionally biased region" description="Basic residues" evidence="7">
    <location>
        <begin position="1003"/>
        <end position="1013"/>
    </location>
</feature>
<dbReference type="InterPro" id="IPR038718">
    <property type="entry name" value="SNF2-like_sf"/>
</dbReference>
<dbReference type="InterPro" id="IPR014001">
    <property type="entry name" value="Helicase_ATP-bd"/>
</dbReference>
<dbReference type="SMART" id="SM00490">
    <property type="entry name" value="HELICc"/>
    <property type="match status" value="1"/>
</dbReference>
<protein>
    <submittedName>
        <fullName evidence="12">Helicase</fullName>
    </submittedName>
</protein>
<dbReference type="Pfam" id="PF00176">
    <property type="entry name" value="SNF2-rel_dom"/>
    <property type="match status" value="1"/>
</dbReference>
<evidence type="ECO:0000313" key="11">
    <source>
        <dbReference type="Proteomes" id="UP000025227"/>
    </source>
</evidence>
<feature type="compositionally biased region" description="Acidic residues" evidence="7">
    <location>
        <begin position="971"/>
        <end position="994"/>
    </location>
</feature>
<dbReference type="SUPFAM" id="SSF52113">
    <property type="entry name" value="BRCT domain"/>
    <property type="match status" value="1"/>
</dbReference>
<dbReference type="PROSITE" id="PS50172">
    <property type="entry name" value="BRCT"/>
    <property type="match status" value="1"/>
</dbReference>
<dbReference type="Pfam" id="PF00533">
    <property type="entry name" value="BRCT"/>
    <property type="match status" value="1"/>
</dbReference>
<dbReference type="PANTHER" id="PTHR47157:SF1">
    <property type="entry name" value="CHROMODOMAIN-HELICASE-DNA-BINDING PROTEIN 1-LIKE"/>
    <property type="match status" value="1"/>
</dbReference>
<dbReference type="GO" id="GO:0006338">
    <property type="term" value="P:chromatin remodeling"/>
    <property type="evidence" value="ECO:0007669"/>
    <property type="project" value="InterPro"/>
</dbReference>
<dbReference type="SUPFAM" id="SSF52540">
    <property type="entry name" value="P-loop containing nucleoside triphosphate hydrolases"/>
    <property type="match status" value="2"/>
</dbReference>
<dbReference type="Proteomes" id="UP000025227">
    <property type="component" value="Unplaced"/>
</dbReference>
<dbReference type="WBParaSite" id="HCON_00007610-00003">
    <property type="protein sequence ID" value="HCON_00007610-00003"/>
    <property type="gene ID" value="HCON_00007610"/>
</dbReference>